<proteinExistence type="predicted"/>
<feature type="compositionally biased region" description="Polar residues" evidence="1">
    <location>
        <begin position="66"/>
        <end position="87"/>
    </location>
</feature>
<evidence type="ECO:0000313" key="3">
    <source>
        <dbReference type="Proteomes" id="UP000762676"/>
    </source>
</evidence>
<keyword evidence="3" id="KW-1185">Reference proteome</keyword>
<dbReference type="Proteomes" id="UP000762676">
    <property type="component" value="Unassembled WGS sequence"/>
</dbReference>
<organism evidence="2 3">
    <name type="scientific">Elysia marginata</name>
    <dbReference type="NCBI Taxonomy" id="1093978"/>
    <lineage>
        <taxon>Eukaryota</taxon>
        <taxon>Metazoa</taxon>
        <taxon>Spiralia</taxon>
        <taxon>Lophotrochozoa</taxon>
        <taxon>Mollusca</taxon>
        <taxon>Gastropoda</taxon>
        <taxon>Heterobranchia</taxon>
        <taxon>Euthyneura</taxon>
        <taxon>Panpulmonata</taxon>
        <taxon>Sacoglossa</taxon>
        <taxon>Placobranchoidea</taxon>
        <taxon>Plakobranchidae</taxon>
        <taxon>Elysia</taxon>
    </lineage>
</organism>
<protein>
    <submittedName>
        <fullName evidence="2">Uncharacterized protein</fullName>
    </submittedName>
</protein>
<sequence>MTLFFGPGRGITGRGSQALCSNSNISQAGHPIEPSNYRSDRVAVSLNGRTVLGSHHRQNRTVTTLAISGSNDHSMPMSGLSTKQRLNGGQVLVDQTRLMGPGNK</sequence>
<feature type="region of interest" description="Disordered" evidence="1">
    <location>
        <begin position="66"/>
        <end position="104"/>
    </location>
</feature>
<name>A0AAV4HC40_9GAST</name>
<comment type="caution">
    <text evidence="2">The sequence shown here is derived from an EMBL/GenBank/DDBJ whole genome shotgun (WGS) entry which is preliminary data.</text>
</comment>
<reference evidence="2 3" key="1">
    <citation type="journal article" date="2021" name="Elife">
        <title>Chloroplast acquisition without the gene transfer in kleptoplastic sea slugs, Plakobranchus ocellatus.</title>
        <authorList>
            <person name="Maeda T."/>
            <person name="Takahashi S."/>
            <person name="Yoshida T."/>
            <person name="Shimamura S."/>
            <person name="Takaki Y."/>
            <person name="Nagai Y."/>
            <person name="Toyoda A."/>
            <person name="Suzuki Y."/>
            <person name="Arimoto A."/>
            <person name="Ishii H."/>
            <person name="Satoh N."/>
            <person name="Nishiyama T."/>
            <person name="Hasebe M."/>
            <person name="Maruyama T."/>
            <person name="Minagawa J."/>
            <person name="Obokata J."/>
            <person name="Shigenobu S."/>
        </authorList>
    </citation>
    <scope>NUCLEOTIDE SEQUENCE [LARGE SCALE GENOMIC DNA]</scope>
</reference>
<accession>A0AAV4HC40</accession>
<evidence type="ECO:0000256" key="1">
    <source>
        <dbReference type="SAM" id="MobiDB-lite"/>
    </source>
</evidence>
<dbReference type="AlphaFoldDB" id="A0AAV4HC40"/>
<gene>
    <name evidence="2" type="ORF">ElyMa_006265200</name>
</gene>
<dbReference type="EMBL" id="BMAT01012580">
    <property type="protein sequence ID" value="GFR95057.1"/>
    <property type="molecule type" value="Genomic_DNA"/>
</dbReference>
<evidence type="ECO:0000313" key="2">
    <source>
        <dbReference type="EMBL" id="GFR95057.1"/>
    </source>
</evidence>